<dbReference type="AlphaFoldDB" id="A0A0F8YZG8"/>
<proteinExistence type="predicted"/>
<name>A0A0F8YZG8_9ZZZZ</name>
<dbReference type="EMBL" id="LAZR01054114">
    <property type="protein sequence ID" value="KKK79250.1"/>
    <property type="molecule type" value="Genomic_DNA"/>
</dbReference>
<evidence type="ECO:0000256" key="1">
    <source>
        <dbReference type="SAM" id="MobiDB-lite"/>
    </source>
</evidence>
<evidence type="ECO:0000313" key="2">
    <source>
        <dbReference type="EMBL" id="KKK79250.1"/>
    </source>
</evidence>
<organism evidence="2">
    <name type="scientific">marine sediment metagenome</name>
    <dbReference type="NCBI Taxonomy" id="412755"/>
    <lineage>
        <taxon>unclassified sequences</taxon>
        <taxon>metagenomes</taxon>
        <taxon>ecological metagenomes</taxon>
    </lineage>
</organism>
<reference evidence="2" key="1">
    <citation type="journal article" date="2015" name="Nature">
        <title>Complex archaea that bridge the gap between prokaryotes and eukaryotes.</title>
        <authorList>
            <person name="Spang A."/>
            <person name="Saw J.H."/>
            <person name="Jorgensen S.L."/>
            <person name="Zaremba-Niedzwiedzka K."/>
            <person name="Martijn J."/>
            <person name="Lind A.E."/>
            <person name="van Eijk R."/>
            <person name="Schleper C."/>
            <person name="Guy L."/>
            <person name="Ettema T.J."/>
        </authorList>
    </citation>
    <scope>NUCLEOTIDE SEQUENCE</scope>
</reference>
<feature type="compositionally biased region" description="Basic and acidic residues" evidence="1">
    <location>
        <begin position="20"/>
        <end position="39"/>
    </location>
</feature>
<accession>A0A0F8YZG8</accession>
<feature type="compositionally biased region" description="Polar residues" evidence="1">
    <location>
        <begin position="1"/>
        <end position="15"/>
    </location>
</feature>
<gene>
    <name evidence="2" type="ORF">LCGC14_2835360</name>
</gene>
<protein>
    <submittedName>
        <fullName evidence="2">Uncharacterized protein</fullName>
    </submittedName>
</protein>
<comment type="caution">
    <text evidence="2">The sequence shown here is derived from an EMBL/GenBank/DDBJ whole genome shotgun (WGS) entry which is preliminary data.</text>
</comment>
<sequence length="92" mass="10466">MTKQLNKPSSATDVGNTLDIKPETGEEKQENTDQPLERPNQEIMIVKTIQSLMTVVNNNLMKLPDSPMKNEAMEEVCLFQRTTLNDLQKAFE</sequence>
<feature type="region of interest" description="Disordered" evidence="1">
    <location>
        <begin position="1"/>
        <end position="39"/>
    </location>
</feature>